<evidence type="ECO:0000256" key="11">
    <source>
        <dbReference type="ARBA" id="ARBA00022771"/>
    </source>
</evidence>
<dbReference type="InterPro" id="IPR001841">
    <property type="entry name" value="Znf_RING"/>
</dbReference>
<evidence type="ECO:0000256" key="1">
    <source>
        <dbReference type="ARBA" id="ARBA00000900"/>
    </source>
</evidence>
<dbReference type="GO" id="GO:0016567">
    <property type="term" value="P:protein ubiquitination"/>
    <property type="evidence" value="ECO:0007669"/>
    <property type="project" value="UniProtKB-UniPathway"/>
</dbReference>
<dbReference type="EC" id="2.3.2.27" evidence="5 16"/>
<dbReference type="GO" id="GO:1990112">
    <property type="term" value="C:RQC complex"/>
    <property type="evidence" value="ECO:0007669"/>
    <property type="project" value="UniProtKB-UniRule"/>
</dbReference>
<sequence length="1675" mass="194189">MENKSKGLTKVKKNSKPSSSSRSAELLGSQKCIAFPTQTHKKLQANNIVQFGENFFDDSPANKNLQNVIRKLNKKDPTTKKKALEELIHDINAANVEDVSSILPLWTKVYLVLAYDPIHNVRELTQEVQKLIASKSKRMMAPYLKQLIPVWIFSCFDNYTAAAYVARASLFDTFKANRIQEVCLHCQLEILEYVRSNLLESLDKKMLAENYFCQNKVYGSLEVLSFFTEHTITAELSSESYIILRSILEHKSFWAYGKSGAKSTRVAWFKVITNLIQTTSCSDILLKWKWEIIEISFNAIDDCDRRLSCQVWNCVLVIQSTYADWHKNVDLKVTIQPKLSSIFQNNFFNNYENICPKLLSFCSAIISAYYNIENWHLFFEQFLSDFKQMFSSQTLNAREKEHKIIFNAYFDCLSFVLNKLNGTEKQSEEKEKLLLEFMQRNIIQPIEWLINANENATQKLFFDLTVKMLSDIKPNSQNEGRLPENLLSNFWTAIFDLISSLMSGQEHYPQGIINLFENLVGLNERSVNSELKYGIMEKDIESKLKKVAAELVYHCLRRIANKDSPKCVKHVLAIVNTFPDSDSEFFENIAKKCDIVEAIKIFFEVIPTVEKEMYKDVAEVIFKFLNCLDEDQQFTVIKTHIFSIRSSTMQILILEQLFLQSLNIGKNKELLLSCPEIRELLIKLTKSLLINKPKETINWLNKLFLQNGDGKFYVGSKTVDTLVCTIFESTEIEEKRERIELSADIILQLIPKLFSLENVLIETKQKIFLKLFTFILQKSADSLLTEDALLKLTLCWENILCDENIVTEKIISECTTNLRFLKKFTIASTLKCADLAIRLIVDTTRKSTTNETSYTKLNNRVRMIVTTNDISELQEQLSYYASSIEAIKGIISTKEELRYQYFNMKNVSTILQRALLNVYIIKGMYNNLNNEELEEESAIACNLSHELLNCIYITSTVESVLQIQTEESNLALFVKELQDQIKTILQNETTLSEKTHDMLIHNAKTNKTISHSRSLPILISHHRFAQFEESAAIIFIEEMFKHFCNEEDLSVYINVLQYQIPELSHRSVSINNIFHCAKSTDIWLKCSALRCLVINYFKHNEMEAADKVISGQLLGFAREISEKLLTEKAEIYDTDINKLSYIEVVELIEYIRLLTEMLKNMPWCLGSKEWDSITIGLSSWVPSILKSAKNLKIPQVALFTVHVCKLFSTFVGFMNAEKNSSSTLLVKKTIDEWCSLFAKDVNCKLFQSFYELLKIQENFTTEYFSLIFSEIRPSILHLDLDAVYLFCKNSSNINLKNMFDTLLQNFSNPNIIVRRTCYYILRELTNFYVVDDSKNIHSVDNDLKHCEKTQHFLQLFESFIISQQPYVDKYLLEFSFKITEIDEFSKIDREKAFTYLLMWDCIIHACVKSPLAMRTIYTSWLYENKFFEKFLHFVIRLMPIEILKNHDNKFLPSEIFNILSWEKLNDENLTLERYACHLYTEVLKKLPAVVRKWWNISSSRQKTFVDRLTTNFVSPLICEGELSSISANKEKNENMQVTVHFSTREVIAVYFIDEVRTELTIVLPSNYPLGPVKVDCGKNIGGRLSSRNDALQLALFLNHQNGTILDGLALWKNTLDKKFEGVEECYVCYTVIHQDTCQLPKLTCKTCKKKFHGPCLYKWFTTSSKSTCPICRNVF</sequence>
<dbReference type="EMBL" id="CAJHJT010000034">
    <property type="protein sequence ID" value="CAD7003345.1"/>
    <property type="molecule type" value="Genomic_DNA"/>
</dbReference>
<evidence type="ECO:0000256" key="6">
    <source>
        <dbReference type="ARBA" id="ARBA00017157"/>
    </source>
</evidence>
<dbReference type="InterPro" id="IPR054478">
    <property type="entry name" value="LTN1_UBC"/>
</dbReference>
<evidence type="ECO:0000256" key="10">
    <source>
        <dbReference type="ARBA" id="ARBA00022737"/>
    </source>
</evidence>
<comment type="pathway">
    <text evidence="3 16">Protein modification; protein ubiquitination.</text>
</comment>
<dbReference type="FunFam" id="3.30.40.10:FF:000038">
    <property type="entry name" value="E3 ubiquitin-protein ligase listerin"/>
    <property type="match status" value="1"/>
</dbReference>
<evidence type="ECO:0000256" key="2">
    <source>
        <dbReference type="ARBA" id="ARBA00004514"/>
    </source>
</evidence>
<evidence type="ECO:0000256" key="14">
    <source>
        <dbReference type="ARBA" id="ARBA00032366"/>
    </source>
</evidence>
<evidence type="ECO:0000313" key="21">
    <source>
        <dbReference type="Proteomes" id="UP000606786"/>
    </source>
</evidence>
<dbReference type="PROSITE" id="PS50089">
    <property type="entry name" value="ZF_RING_2"/>
    <property type="match status" value="1"/>
</dbReference>
<evidence type="ECO:0000256" key="9">
    <source>
        <dbReference type="ARBA" id="ARBA00022723"/>
    </source>
</evidence>
<keyword evidence="21" id="KW-1185">Reference proteome</keyword>
<evidence type="ECO:0000256" key="4">
    <source>
        <dbReference type="ARBA" id="ARBA00007997"/>
    </source>
</evidence>
<reference evidence="20" key="2">
    <citation type="journal article" date="2014" name="BMC Genomics">
        <title>A genomic perspective to assessing quality of mass-reared SIT flies used in Mediterranean fruit fly (Ceratitis capitata) eradication in California.</title>
        <authorList>
            <person name="Calla B."/>
            <person name="Hall B."/>
            <person name="Hou S."/>
            <person name="Geib S.M."/>
        </authorList>
    </citation>
    <scope>NUCLEOTIDE SEQUENCE</scope>
</reference>
<dbReference type="Pfam" id="PF22999">
    <property type="entry name" value="LTN1_E3_ligase_6th"/>
    <property type="match status" value="1"/>
</dbReference>
<keyword evidence="10" id="KW-0677">Repeat</keyword>
<evidence type="ECO:0000256" key="8">
    <source>
        <dbReference type="ARBA" id="ARBA00022679"/>
    </source>
</evidence>
<dbReference type="GO" id="GO:0043023">
    <property type="term" value="F:ribosomal large subunit binding"/>
    <property type="evidence" value="ECO:0007669"/>
    <property type="project" value="TreeGrafter"/>
</dbReference>
<dbReference type="GO" id="GO:0008270">
    <property type="term" value="F:zinc ion binding"/>
    <property type="evidence" value="ECO:0007669"/>
    <property type="project" value="UniProtKB-KW"/>
</dbReference>
<keyword evidence="7" id="KW-0963">Cytoplasm</keyword>
<name>W8BRR3_CERCA</name>
<protein>
    <recommendedName>
        <fullName evidence="6 16">E3 ubiquitin-protein ligase listerin</fullName>
        <ecNumber evidence="5 16">2.3.2.27</ecNumber>
    </recommendedName>
    <alternativeName>
        <fullName evidence="14 16">RING-type E3 ubiquitin transferase listerin</fullName>
    </alternativeName>
</protein>
<dbReference type="Pfam" id="PF22958">
    <property type="entry name" value="Ltn1_1st"/>
    <property type="match status" value="1"/>
</dbReference>
<evidence type="ECO:0000313" key="20">
    <source>
        <dbReference type="EMBL" id="JAC01873.1"/>
    </source>
</evidence>
<evidence type="ECO:0000256" key="5">
    <source>
        <dbReference type="ARBA" id="ARBA00012483"/>
    </source>
</evidence>
<evidence type="ECO:0000256" key="3">
    <source>
        <dbReference type="ARBA" id="ARBA00004906"/>
    </source>
</evidence>
<dbReference type="Pfam" id="PF23009">
    <property type="entry name" value="UBC_like"/>
    <property type="match status" value="1"/>
</dbReference>
<comment type="catalytic activity">
    <reaction evidence="1 16">
        <text>S-ubiquitinyl-[E2 ubiquitin-conjugating enzyme]-L-cysteine + [acceptor protein]-L-lysine = [E2 ubiquitin-conjugating enzyme]-L-cysteine + N(6)-ubiquitinyl-[acceptor protein]-L-lysine.</text>
        <dbReference type="EC" id="2.3.2.27"/>
    </reaction>
</comment>
<dbReference type="InterPro" id="IPR054477">
    <property type="entry name" value="LTN1_E3_ligase_6th"/>
</dbReference>
<dbReference type="GO" id="GO:0061630">
    <property type="term" value="F:ubiquitin protein ligase activity"/>
    <property type="evidence" value="ECO:0007669"/>
    <property type="project" value="UniProtKB-UniRule"/>
</dbReference>
<dbReference type="UniPathway" id="UPA00143"/>
<comment type="subunit">
    <text evidence="16">Component of the ribosome quality control complex (RQC).</text>
</comment>
<accession>W8BRR3</accession>
<evidence type="ECO:0000313" key="19">
    <source>
        <dbReference type="EMBL" id="CAD7003345.1"/>
    </source>
</evidence>
<keyword evidence="11 15" id="KW-0863">Zinc-finger</keyword>
<comment type="function">
    <text evidence="16">E3 ubiquitin-protein ligase. Component of the ribosome quality control complex (RQC), a ribosome-associated complex that mediates ubiquitination and extraction of incompletely synthesized nascent chains for proteasomal degradation.</text>
</comment>
<organism evidence="20">
    <name type="scientific">Ceratitis capitata</name>
    <name type="common">Mediterranean fruit fly</name>
    <name type="synonym">Tephritis capitata</name>
    <dbReference type="NCBI Taxonomy" id="7213"/>
    <lineage>
        <taxon>Eukaryota</taxon>
        <taxon>Metazoa</taxon>
        <taxon>Ecdysozoa</taxon>
        <taxon>Arthropoda</taxon>
        <taxon>Hexapoda</taxon>
        <taxon>Insecta</taxon>
        <taxon>Pterygota</taxon>
        <taxon>Neoptera</taxon>
        <taxon>Endopterygota</taxon>
        <taxon>Diptera</taxon>
        <taxon>Brachycera</taxon>
        <taxon>Muscomorpha</taxon>
        <taxon>Tephritoidea</taxon>
        <taxon>Tephritidae</taxon>
        <taxon>Ceratitis</taxon>
        <taxon>Ceratitis</taxon>
    </lineage>
</organism>
<dbReference type="PANTHER" id="PTHR12389">
    <property type="entry name" value="ZINC FINGER PROTEIN 294"/>
    <property type="match status" value="1"/>
</dbReference>
<feature type="region of interest" description="Disordered" evidence="17">
    <location>
        <begin position="1"/>
        <end position="24"/>
    </location>
</feature>
<reference evidence="20" key="1">
    <citation type="submission" date="2013-07" db="EMBL/GenBank/DDBJ databases">
        <authorList>
            <person name="Geib S."/>
        </authorList>
    </citation>
    <scope>NUCLEOTIDE SEQUENCE</scope>
</reference>
<evidence type="ECO:0000256" key="15">
    <source>
        <dbReference type="PROSITE-ProRule" id="PRU00175"/>
    </source>
</evidence>
<dbReference type="EMBL" id="GAMC01004683">
    <property type="protein sequence ID" value="JAC01873.1"/>
    <property type="molecule type" value="mRNA"/>
</dbReference>
<dbReference type="OrthoDB" id="6108at2759"/>
<keyword evidence="12 16" id="KW-0833">Ubl conjugation pathway</keyword>
<dbReference type="PANTHER" id="PTHR12389:SF0">
    <property type="entry name" value="E3 UBIQUITIN-PROTEIN LIGASE LISTERIN"/>
    <property type="match status" value="1"/>
</dbReference>
<dbReference type="Gene3D" id="1.25.10.10">
    <property type="entry name" value="Leucine-rich Repeat Variant"/>
    <property type="match status" value="1"/>
</dbReference>
<evidence type="ECO:0000256" key="16">
    <source>
        <dbReference type="RuleBase" id="RU367090"/>
    </source>
</evidence>
<keyword evidence="9 16" id="KW-0479">Metal-binding</keyword>
<keyword evidence="8 16" id="KW-0808">Transferase</keyword>
<proteinExistence type="evidence at transcript level"/>
<evidence type="ECO:0000256" key="12">
    <source>
        <dbReference type="ARBA" id="ARBA00022786"/>
    </source>
</evidence>
<comment type="similarity">
    <text evidence="4 16">Belongs to the LTN1 family.</text>
</comment>
<keyword evidence="13 16" id="KW-0862">Zinc</keyword>
<dbReference type="InterPro" id="IPR039795">
    <property type="entry name" value="LTN1/Rkr1"/>
</dbReference>
<evidence type="ECO:0000259" key="18">
    <source>
        <dbReference type="PROSITE" id="PS50089"/>
    </source>
</evidence>
<dbReference type="GO" id="GO:0072344">
    <property type="term" value="P:rescue of stalled ribosome"/>
    <property type="evidence" value="ECO:0007669"/>
    <property type="project" value="UniProtKB-UniRule"/>
</dbReference>
<gene>
    <name evidence="20" type="primary">LTN1</name>
    <name evidence="19" type="ORF">CCAP1982_LOCUS11804</name>
</gene>
<reference evidence="19" key="3">
    <citation type="submission" date="2020-11" db="EMBL/GenBank/DDBJ databases">
        <authorList>
            <person name="Whitehead M."/>
        </authorList>
    </citation>
    <scope>NUCLEOTIDE SEQUENCE</scope>
    <source>
        <strain evidence="19">EGII</strain>
    </source>
</reference>
<evidence type="ECO:0000256" key="17">
    <source>
        <dbReference type="SAM" id="MobiDB-lite"/>
    </source>
</evidence>
<dbReference type="SUPFAM" id="SSF57850">
    <property type="entry name" value="RING/U-box"/>
    <property type="match status" value="1"/>
</dbReference>
<evidence type="ECO:0000256" key="7">
    <source>
        <dbReference type="ARBA" id="ARBA00022490"/>
    </source>
</evidence>
<dbReference type="InterPro" id="IPR011989">
    <property type="entry name" value="ARM-like"/>
</dbReference>
<feature type="domain" description="RING-type" evidence="18">
    <location>
        <begin position="1625"/>
        <end position="1672"/>
    </location>
</feature>
<dbReference type="Gene3D" id="3.30.40.10">
    <property type="entry name" value="Zinc/RING finger domain, C3HC4 (zinc finger)"/>
    <property type="match status" value="1"/>
</dbReference>
<evidence type="ECO:0000256" key="13">
    <source>
        <dbReference type="ARBA" id="ARBA00022833"/>
    </source>
</evidence>
<dbReference type="InterPro" id="IPR054476">
    <property type="entry name" value="Ltn1_N"/>
</dbReference>
<dbReference type="GO" id="GO:1990116">
    <property type="term" value="P:ribosome-associated ubiquitin-dependent protein catabolic process"/>
    <property type="evidence" value="ECO:0007669"/>
    <property type="project" value="UniProtKB-UniRule"/>
</dbReference>
<dbReference type="Proteomes" id="UP000606786">
    <property type="component" value="Unassembled WGS sequence"/>
</dbReference>
<dbReference type="InterPro" id="IPR013083">
    <property type="entry name" value="Znf_RING/FYVE/PHD"/>
</dbReference>
<dbReference type="GO" id="GO:0005829">
    <property type="term" value="C:cytosol"/>
    <property type="evidence" value="ECO:0007669"/>
    <property type="project" value="UniProtKB-SubCell"/>
</dbReference>
<comment type="subcellular location">
    <subcellularLocation>
        <location evidence="2">Cytoplasm</location>
        <location evidence="2">Cytosol</location>
    </subcellularLocation>
</comment>